<gene>
    <name evidence="3" type="ORF">ACFQ2S_13075</name>
</gene>
<keyword evidence="1" id="KW-0472">Membrane</keyword>
<proteinExistence type="predicted"/>
<keyword evidence="1" id="KW-0812">Transmembrane</keyword>
<feature type="transmembrane region" description="Helical" evidence="1">
    <location>
        <begin position="265"/>
        <end position="283"/>
    </location>
</feature>
<evidence type="ECO:0000256" key="1">
    <source>
        <dbReference type="SAM" id="Phobius"/>
    </source>
</evidence>
<reference evidence="4" key="1">
    <citation type="journal article" date="2019" name="Int. J. Syst. Evol. Microbiol.">
        <title>The Global Catalogue of Microorganisms (GCM) 10K type strain sequencing project: providing services to taxonomists for standard genome sequencing and annotation.</title>
        <authorList>
            <consortium name="The Broad Institute Genomics Platform"/>
            <consortium name="The Broad Institute Genome Sequencing Center for Infectious Disease"/>
            <person name="Wu L."/>
            <person name="Ma J."/>
        </authorList>
    </citation>
    <scope>NUCLEOTIDE SEQUENCE [LARGE SCALE GENOMIC DNA]</scope>
    <source>
        <strain evidence="4">CCUG 60524</strain>
    </source>
</reference>
<feature type="signal peptide" evidence="2">
    <location>
        <begin position="1"/>
        <end position="21"/>
    </location>
</feature>
<protein>
    <submittedName>
        <fullName evidence="3">Uncharacterized protein</fullName>
    </submittedName>
</protein>
<evidence type="ECO:0000313" key="3">
    <source>
        <dbReference type="EMBL" id="MFD0980584.1"/>
    </source>
</evidence>
<evidence type="ECO:0000313" key="4">
    <source>
        <dbReference type="Proteomes" id="UP001597108"/>
    </source>
</evidence>
<dbReference type="RefSeq" id="WP_386075072.1">
    <property type="nucleotide sequence ID" value="NZ_JBHTJT010000023.1"/>
</dbReference>
<organism evidence="3 4">
    <name type="scientific">Tropicimonas aquimaris</name>
    <dbReference type="NCBI Taxonomy" id="914152"/>
    <lineage>
        <taxon>Bacteria</taxon>
        <taxon>Pseudomonadati</taxon>
        <taxon>Pseudomonadota</taxon>
        <taxon>Alphaproteobacteria</taxon>
        <taxon>Rhodobacterales</taxon>
        <taxon>Roseobacteraceae</taxon>
        <taxon>Tropicimonas</taxon>
    </lineage>
</organism>
<feature type="transmembrane region" description="Helical" evidence="1">
    <location>
        <begin position="151"/>
        <end position="173"/>
    </location>
</feature>
<feature type="transmembrane region" description="Helical" evidence="1">
    <location>
        <begin position="217"/>
        <end position="234"/>
    </location>
</feature>
<dbReference type="EMBL" id="JBHTJT010000023">
    <property type="protein sequence ID" value="MFD0980584.1"/>
    <property type="molecule type" value="Genomic_DNA"/>
</dbReference>
<sequence length="294" mass="32673">MIFIRFALCLLLVAWSGPALAHSPYYQSGETVELPGFGVVKFRVLRGDGLYITDPRAIVAVDAEGRLLAVSPISFSMKTICRTSEGTRSCIGYNAHEGLVYTPDLTAFASTVMLEENGRPKTDPRRLGNPYGFTMHEAGLIERLVLDARKLVWEFPITIVSILWFAVMFAPLFAFWREALNSEDTEEVIQPPQLLPLWASAVAMPIYLWFINPGSPYLMVVYITSGAALGNRLSRLRPPRWLALSLKGIGFVLMALMLVLAGPLFVQPFIVALIAGLLIAPFMRRLILRRRSSG</sequence>
<name>A0ABW3IRG2_9RHOB</name>
<feature type="transmembrane region" description="Helical" evidence="1">
    <location>
        <begin position="241"/>
        <end position="259"/>
    </location>
</feature>
<keyword evidence="2" id="KW-0732">Signal</keyword>
<keyword evidence="4" id="KW-1185">Reference proteome</keyword>
<accession>A0ABW3IRG2</accession>
<dbReference type="Proteomes" id="UP001597108">
    <property type="component" value="Unassembled WGS sequence"/>
</dbReference>
<comment type="caution">
    <text evidence="3">The sequence shown here is derived from an EMBL/GenBank/DDBJ whole genome shotgun (WGS) entry which is preliminary data.</text>
</comment>
<feature type="chain" id="PRO_5046086661" evidence="2">
    <location>
        <begin position="22"/>
        <end position="294"/>
    </location>
</feature>
<keyword evidence="1" id="KW-1133">Transmembrane helix</keyword>
<evidence type="ECO:0000256" key="2">
    <source>
        <dbReference type="SAM" id="SignalP"/>
    </source>
</evidence>